<protein>
    <submittedName>
        <fullName evidence="2">GNAT superfamily N-acetyltransferase</fullName>
    </submittedName>
</protein>
<feature type="domain" description="N-acetyltransferase" evidence="1">
    <location>
        <begin position="7"/>
        <end position="169"/>
    </location>
</feature>
<dbReference type="SUPFAM" id="SSF55729">
    <property type="entry name" value="Acyl-CoA N-acyltransferases (Nat)"/>
    <property type="match status" value="1"/>
</dbReference>
<dbReference type="InterPro" id="IPR000182">
    <property type="entry name" value="GNAT_dom"/>
</dbReference>
<dbReference type="Proteomes" id="UP001230207">
    <property type="component" value="Unassembled WGS sequence"/>
</dbReference>
<comment type="caution">
    <text evidence="2">The sequence shown here is derived from an EMBL/GenBank/DDBJ whole genome shotgun (WGS) entry which is preliminary data.</text>
</comment>
<dbReference type="EMBL" id="JAUSVF010000001">
    <property type="protein sequence ID" value="MDQ0321754.1"/>
    <property type="molecule type" value="Genomic_DNA"/>
</dbReference>
<sequence>MQAQRKFQWRQASPGDIDAILAIQAIAHADFPEDKAVLAERLALCPKGCFVLVDGDEVHGYLLSHPWKRCLPPPLNRPLGAVPDDADCWYLHDLALLPMTRGSGAGAGIVAKLMTLAHDEGYGFIGLVSVGGSRPFWRKQHFVVETNPMLAEKLASYGDGAAYMERKLP</sequence>
<dbReference type="InterPro" id="IPR016181">
    <property type="entry name" value="Acyl_CoA_acyltransferase"/>
</dbReference>
<proteinExistence type="predicted"/>
<dbReference type="Pfam" id="PF00583">
    <property type="entry name" value="Acetyltransf_1"/>
    <property type="match status" value="1"/>
</dbReference>
<name>A0ABU0BU16_9HYPH</name>
<dbReference type="RefSeq" id="WP_307232603.1">
    <property type="nucleotide sequence ID" value="NZ_JAUSVF010000001.1"/>
</dbReference>
<dbReference type="Gene3D" id="3.40.630.30">
    <property type="match status" value="1"/>
</dbReference>
<evidence type="ECO:0000313" key="3">
    <source>
        <dbReference type="Proteomes" id="UP001230207"/>
    </source>
</evidence>
<evidence type="ECO:0000259" key="1">
    <source>
        <dbReference type="PROSITE" id="PS51186"/>
    </source>
</evidence>
<reference evidence="2 3" key="1">
    <citation type="submission" date="2023-07" db="EMBL/GenBank/DDBJ databases">
        <title>Genomic Encyclopedia of Type Strains, Phase IV (KMG-IV): sequencing the most valuable type-strain genomes for metagenomic binning, comparative biology and taxonomic classification.</title>
        <authorList>
            <person name="Goeker M."/>
        </authorList>
    </citation>
    <scope>NUCLEOTIDE SEQUENCE [LARGE SCALE GENOMIC DNA]</scope>
    <source>
        <strain evidence="2 3">DSM 1112</strain>
    </source>
</reference>
<evidence type="ECO:0000313" key="2">
    <source>
        <dbReference type="EMBL" id="MDQ0321754.1"/>
    </source>
</evidence>
<dbReference type="PROSITE" id="PS51186">
    <property type="entry name" value="GNAT"/>
    <property type="match status" value="1"/>
</dbReference>
<organism evidence="2 3">
    <name type="scientific">Pararhizobium capsulatum DSM 1112</name>
    <dbReference type="NCBI Taxonomy" id="1121113"/>
    <lineage>
        <taxon>Bacteria</taxon>
        <taxon>Pseudomonadati</taxon>
        <taxon>Pseudomonadota</taxon>
        <taxon>Alphaproteobacteria</taxon>
        <taxon>Hyphomicrobiales</taxon>
        <taxon>Rhizobiaceae</taxon>
        <taxon>Rhizobium/Agrobacterium group</taxon>
        <taxon>Pararhizobium</taxon>
    </lineage>
</organism>
<accession>A0ABU0BU16</accession>
<keyword evidence="3" id="KW-1185">Reference proteome</keyword>
<dbReference type="CDD" id="cd04301">
    <property type="entry name" value="NAT_SF"/>
    <property type="match status" value="1"/>
</dbReference>
<gene>
    <name evidence="2" type="ORF">QO002_003892</name>
</gene>